<dbReference type="RefSeq" id="WP_188514346.1">
    <property type="nucleotide sequence ID" value="NZ_BMGD01000003.1"/>
</dbReference>
<dbReference type="SMART" id="SM00421">
    <property type="entry name" value="HTH_LUXR"/>
    <property type="match status" value="1"/>
</dbReference>
<dbReference type="InterPro" id="IPR000792">
    <property type="entry name" value="Tscrpt_reg_LuxR_C"/>
</dbReference>
<evidence type="ECO:0000313" key="2">
    <source>
        <dbReference type="EMBL" id="GGB65579.1"/>
    </source>
</evidence>
<evidence type="ECO:0000259" key="1">
    <source>
        <dbReference type="SMART" id="SM00421"/>
    </source>
</evidence>
<dbReference type="InterPro" id="IPR036388">
    <property type="entry name" value="WH-like_DNA-bd_sf"/>
</dbReference>
<keyword evidence="3" id="KW-1185">Reference proteome</keyword>
<dbReference type="EMBL" id="BMGD01000003">
    <property type="protein sequence ID" value="GGB65579.1"/>
    <property type="molecule type" value="Genomic_DNA"/>
</dbReference>
<comment type="caution">
    <text evidence="2">The sequence shown here is derived from an EMBL/GenBank/DDBJ whole genome shotgun (WGS) entry which is preliminary data.</text>
</comment>
<accession>A0ABQ1JCT3</accession>
<organism evidence="2 3">
    <name type="scientific">Blastomonas aquatica</name>
    <dbReference type="NCBI Taxonomy" id="1510276"/>
    <lineage>
        <taxon>Bacteria</taxon>
        <taxon>Pseudomonadati</taxon>
        <taxon>Pseudomonadota</taxon>
        <taxon>Alphaproteobacteria</taxon>
        <taxon>Sphingomonadales</taxon>
        <taxon>Sphingomonadaceae</taxon>
        <taxon>Blastomonas</taxon>
    </lineage>
</organism>
<proteinExistence type="predicted"/>
<dbReference type="Gene3D" id="1.10.10.10">
    <property type="entry name" value="Winged helix-like DNA-binding domain superfamily/Winged helix DNA-binding domain"/>
    <property type="match status" value="1"/>
</dbReference>
<protein>
    <recommendedName>
        <fullName evidence="1">HTH luxR-type domain-containing protein</fullName>
    </recommendedName>
</protein>
<dbReference type="SUPFAM" id="SSF46894">
    <property type="entry name" value="C-terminal effector domain of the bipartite response regulators"/>
    <property type="match status" value="1"/>
</dbReference>
<reference evidence="3" key="1">
    <citation type="journal article" date="2019" name="Int. J. Syst. Evol. Microbiol.">
        <title>The Global Catalogue of Microorganisms (GCM) 10K type strain sequencing project: providing services to taxonomists for standard genome sequencing and annotation.</title>
        <authorList>
            <consortium name="The Broad Institute Genomics Platform"/>
            <consortium name="The Broad Institute Genome Sequencing Center for Infectious Disease"/>
            <person name="Wu L."/>
            <person name="Ma J."/>
        </authorList>
    </citation>
    <scope>NUCLEOTIDE SEQUENCE [LARGE SCALE GENOMIC DNA]</scope>
    <source>
        <strain evidence="3">CGMCC 1.12851</strain>
    </source>
</reference>
<dbReference type="InterPro" id="IPR016032">
    <property type="entry name" value="Sig_transdc_resp-reg_C-effctor"/>
</dbReference>
<sequence>MRFDDGLLEALHEGMFQTPLWDGFLHRLRTMTGAQMAMLAIRPHGQTDVAELVAGEGPAGVVRQLMVGHAMREGRGYALDDLLDMTDPHDRAQARETLLAARITSVRAVRVTEASGVDGWLACAGGRSLGSSAGALLLGLAPHLRIALRNFAALEHERFRSAVTGEGFNRLNIAWLTLDAQGRIVESTQNMEQMFQWGTLLRRGRYDRLVPASPAIDRQLTGYVKQVAAGQAVRPLAVNLSQDPWFDMLVAPLQGETISGHRSAAVIIYVSGDRRSQADRCEQLVDLFGLLPSEARLAWLLAQATSISEAAETLGITVETARNYSKKIYAKTGARGHAELVRVIMTSVLALS</sequence>
<dbReference type="Proteomes" id="UP000614261">
    <property type="component" value="Unassembled WGS sequence"/>
</dbReference>
<feature type="domain" description="HTH luxR-type" evidence="1">
    <location>
        <begin position="287"/>
        <end position="344"/>
    </location>
</feature>
<evidence type="ECO:0000313" key="3">
    <source>
        <dbReference type="Proteomes" id="UP000614261"/>
    </source>
</evidence>
<gene>
    <name evidence="2" type="ORF">GCM10010833_20970</name>
</gene>
<name>A0ABQ1JCT3_9SPHN</name>